<sequence length="100" mass="11220">MGMESTDVFLNFRPIYILFIMILIISLLIQTIGKNRRFLINEFTVAVITLSSVAVSAYLAYQIGILSDELGIGGDAVSFYMFIAIVMLSLVNLLVYLFKK</sequence>
<accession>A0A0M1N1L9</accession>
<gene>
    <name evidence="2" type="ORF">AM231_24965</name>
</gene>
<dbReference type="EMBL" id="LIUT01000008">
    <property type="protein sequence ID" value="KOR75920.1"/>
    <property type="molecule type" value="Genomic_DNA"/>
</dbReference>
<name>A0A0M1N1L9_9BACL</name>
<protein>
    <submittedName>
        <fullName evidence="2">Uncharacterized protein</fullName>
    </submittedName>
</protein>
<keyword evidence="1" id="KW-0812">Transmembrane</keyword>
<proteinExistence type="predicted"/>
<keyword evidence="1" id="KW-1133">Transmembrane helix</keyword>
<dbReference type="AlphaFoldDB" id="A0A0M1N1L9"/>
<evidence type="ECO:0000256" key="1">
    <source>
        <dbReference type="SAM" id="Phobius"/>
    </source>
</evidence>
<feature type="transmembrane region" description="Helical" evidence="1">
    <location>
        <begin position="15"/>
        <end position="33"/>
    </location>
</feature>
<dbReference type="PATRIC" id="fig|1705565.3.peg.1166"/>
<reference evidence="3" key="1">
    <citation type="submission" date="2015-08" db="EMBL/GenBank/DDBJ databases">
        <title>Genome sequencing project for genomic taxonomy and phylogenomics of Bacillus-like bacteria.</title>
        <authorList>
            <person name="Liu B."/>
            <person name="Wang J."/>
            <person name="Zhu Y."/>
            <person name="Liu G."/>
            <person name="Chen Q."/>
            <person name="Chen Z."/>
            <person name="Lan J."/>
            <person name="Che J."/>
            <person name="Ge C."/>
            <person name="Shi H."/>
            <person name="Pan Z."/>
            <person name="Liu X."/>
        </authorList>
    </citation>
    <scope>NUCLEOTIDE SEQUENCE [LARGE SCALE GENOMIC DNA]</scope>
    <source>
        <strain evidence="3">FJAT-22460</strain>
    </source>
</reference>
<evidence type="ECO:0000313" key="3">
    <source>
        <dbReference type="Proteomes" id="UP000036932"/>
    </source>
</evidence>
<dbReference type="Proteomes" id="UP000036932">
    <property type="component" value="Unassembled WGS sequence"/>
</dbReference>
<evidence type="ECO:0000313" key="2">
    <source>
        <dbReference type="EMBL" id="KOR75920.1"/>
    </source>
</evidence>
<organism evidence="2 3">
    <name type="scientific">Paenibacillus solani</name>
    <dbReference type="NCBI Taxonomy" id="1705565"/>
    <lineage>
        <taxon>Bacteria</taxon>
        <taxon>Bacillati</taxon>
        <taxon>Bacillota</taxon>
        <taxon>Bacilli</taxon>
        <taxon>Bacillales</taxon>
        <taxon>Paenibacillaceae</taxon>
        <taxon>Paenibacillus</taxon>
    </lineage>
</organism>
<feature type="transmembrane region" description="Helical" evidence="1">
    <location>
        <begin position="77"/>
        <end position="98"/>
    </location>
</feature>
<keyword evidence="3" id="KW-1185">Reference proteome</keyword>
<keyword evidence="1" id="KW-0472">Membrane</keyword>
<comment type="caution">
    <text evidence="2">The sequence shown here is derived from an EMBL/GenBank/DDBJ whole genome shotgun (WGS) entry which is preliminary data.</text>
</comment>
<feature type="transmembrane region" description="Helical" evidence="1">
    <location>
        <begin position="45"/>
        <end position="65"/>
    </location>
</feature>